<feature type="repeat" description="TPR" evidence="3">
    <location>
        <begin position="51"/>
        <end position="84"/>
    </location>
</feature>
<dbReference type="Proteomes" id="UP001521785">
    <property type="component" value="Unassembled WGS sequence"/>
</dbReference>
<dbReference type="PROSITE" id="PS50181">
    <property type="entry name" value="FBOX"/>
    <property type="match status" value="1"/>
</dbReference>
<dbReference type="InterPro" id="IPR001810">
    <property type="entry name" value="F-box_dom"/>
</dbReference>
<dbReference type="Gene3D" id="1.25.40.10">
    <property type="entry name" value="Tetratricopeptide repeat domain"/>
    <property type="match status" value="1"/>
</dbReference>
<name>A0ABR3S6C3_9PLEO</name>
<feature type="domain" description="F-box" evidence="4">
    <location>
        <begin position="177"/>
        <end position="224"/>
    </location>
</feature>
<evidence type="ECO:0000313" key="6">
    <source>
        <dbReference type="Proteomes" id="UP001521785"/>
    </source>
</evidence>
<evidence type="ECO:0000256" key="3">
    <source>
        <dbReference type="PROSITE-ProRule" id="PRU00339"/>
    </source>
</evidence>
<dbReference type="InterPro" id="IPR032675">
    <property type="entry name" value="LRR_dom_sf"/>
</dbReference>
<dbReference type="SUPFAM" id="SSF48452">
    <property type="entry name" value="TPR-like"/>
    <property type="match status" value="1"/>
</dbReference>
<comment type="caution">
    <text evidence="5">The sequence shown here is derived from an EMBL/GenBank/DDBJ whole genome shotgun (WGS) entry which is preliminary data.</text>
</comment>
<keyword evidence="1" id="KW-0677">Repeat</keyword>
<accession>A0ABR3S6C3</accession>
<dbReference type="SUPFAM" id="SSF52047">
    <property type="entry name" value="RNI-like"/>
    <property type="match status" value="1"/>
</dbReference>
<keyword evidence="6" id="KW-1185">Reference proteome</keyword>
<evidence type="ECO:0000256" key="2">
    <source>
        <dbReference type="ARBA" id="ARBA00022803"/>
    </source>
</evidence>
<dbReference type="InterPro" id="IPR036047">
    <property type="entry name" value="F-box-like_dom_sf"/>
</dbReference>
<dbReference type="Gene3D" id="3.80.10.10">
    <property type="entry name" value="Ribonuclease Inhibitor"/>
    <property type="match status" value="1"/>
</dbReference>
<dbReference type="SMART" id="SM00028">
    <property type="entry name" value="TPR"/>
    <property type="match status" value="3"/>
</dbReference>
<organism evidence="5 6">
    <name type="scientific">Paraconiothyrium brasiliense</name>
    <dbReference type="NCBI Taxonomy" id="300254"/>
    <lineage>
        <taxon>Eukaryota</taxon>
        <taxon>Fungi</taxon>
        <taxon>Dikarya</taxon>
        <taxon>Ascomycota</taxon>
        <taxon>Pezizomycotina</taxon>
        <taxon>Dothideomycetes</taxon>
        <taxon>Pleosporomycetidae</taxon>
        <taxon>Pleosporales</taxon>
        <taxon>Massarineae</taxon>
        <taxon>Didymosphaeriaceae</taxon>
        <taxon>Paraconiothyrium</taxon>
    </lineage>
</organism>
<dbReference type="InterPro" id="IPR011990">
    <property type="entry name" value="TPR-like_helical_dom_sf"/>
</dbReference>
<protein>
    <recommendedName>
        <fullName evidence="4">F-box domain-containing protein</fullName>
    </recommendedName>
</protein>
<dbReference type="InterPro" id="IPR019734">
    <property type="entry name" value="TPR_rpt"/>
</dbReference>
<proteinExistence type="predicted"/>
<sequence length="638" mass="71058">MLKAGPSVTVLARRPRARSTPAFGAPRASTTPLDLLLTWSQHPVMARTLSPEEYQEIGKSYYKLKQYKKAVEAFTNGIDASVNPSATLYDYRAAAYEKLDDFAAAVKDGRLAIRTHKQDVKGYLRTASALQRMGKLDTALNIYKYGMKNVPVDDKDFQLLQQLHNKLTRKLSPPKAIDPFTILPVELVEMVIGYLSFKNMMNCLRVSRGWKGYLTNRPKLWADLDLSNATKPVSRTFLGNAVRYSRNTLHTLTVHRVQHTDILRNIATACKNLHTVTILSFPYKISDTLIEMVQCAQNLKRLSVYTEISTDTMGQILRRRPELELIDFRDIVAVEQQPMNWKGGPYSRLQSISLCGNSDRRVSNSHITTLLQQVPELRSLKCVNWGRQLPPSGIYPLGESRLTNLVLSQVAIDRFPIIPHTLESLSYHPRIASPPQAAFTGMINVERSRSRSLSQLTLGGLVILYADFLPKLLDYYVEPNGIAGASASRIPIEDGAPLQHLSLSGSIVINNFDGTPSALDSIPSSTLVSTFLSTSPRVLTRSLTSLELPGQPLTDDDISIITESTSLSTINISNTKVSGYGIKKLVDGAPTLRYINADYCRNLSDRDVIDYAKDRGVHVSYTMNEPKNGAKGRKVRYG</sequence>
<evidence type="ECO:0000256" key="1">
    <source>
        <dbReference type="ARBA" id="ARBA00022737"/>
    </source>
</evidence>
<evidence type="ECO:0000313" key="5">
    <source>
        <dbReference type="EMBL" id="KAL1612210.1"/>
    </source>
</evidence>
<dbReference type="PANTHER" id="PTHR22904">
    <property type="entry name" value="TPR REPEAT CONTAINING PROTEIN"/>
    <property type="match status" value="1"/>
</dbReference>
<dbReference type="PANTHER" id="PTHR22904:SF523">
    <property type="entry name" value="STRESS-INDUCED-PHOSPHOPROTEIN 1"/>
    <property type="match status" value="1"/>
</dbReference>
<dbReference type="EMBL" id="JAKJXO020000001">
    <property type="protein sequence ID" value="KAL1612210.1"/>
    <property type="molecule type" value="Genomic_DNA"/>
</dbReference>
<dbReference type="Pfam" id="PF12937">
    <property type="entry name" value="F-box-like"/>
    <property type="match status" value="1"/>
</dbReference>
<dbReference type="Gene3D" id="1.20.1280.50">
    <property type="match status" value="1"/>
</dbReference>
<dbReference type="SUPFAM" id="SSF81383">
    <property type="entry name" value="F-box domain"/>
    <property type="match status" value="1"/>
</dbReference>
<dbReference type="PROSITE" id="PS50005">
    <property type="entry name" value="TPR"/>
    <property type="match status" value="1"/>
</dbReference>
<evidence type="ECO:0000259" key="4">
    <source>
        <dbReference type="PROSITE" id="PS50181"/>
    </source>
</evidence>
<reference evidence="5 6" key="1">
    <citation type="submission" date="2024-02" db="EMBL/GenBank/DDBJ databases">
        <title>De novo assembly and annotation of 12 fungi associated with fruit tree decline syndrome in Ontario, Canada.</title>
        <authorList>
            <person name="Sulman M."/>
            <person name="Ellouze W."/>
            <person name="Ilyukhin E."/>
        </authorList>
    </citation>
    <scope>NUCLEOTIDE SEQUENCE [LARGE SCALE GENOMIC DNA]</scope>
    <source>
        <strain evidence="5 6">M42-189</strain>
    </source>
</reference>
<keyword evidence="2 3" id="KW-0802">TPR repeat</keyword>
<gene>
    <name evidence="5" type="ORF">SLS60_000434</name>
</gene>